<evidence type="ECO:0000313" key="6">
    <source>
        <dbReference type="EMBL" id="CAA9585513.1"/>
    </source>
</evidence>
<accession>A0A6J4VPR4</accession>
<evidence type="ECO:0000256" key="1">
    <source>
        <dbReference type="ARBA" id="ARBA00006739"/>
    </source>
</evidence>
<comment type="similarity">
    <text evidence="1">Belongs to the glycosyltransferase 2 family.</text>
</comment>
<dbReference type="AlphaFoldDB" id="A0A6J4VPR4"/>
<dbReference type="GO" id="GO:0004582">
    <property type="term" value="F:dolichyl-phosphate beta-D-mannosyltransferase activity"/>
    <property type="evidence" value="ECO:0007669"/>
    <property type="project" value="InterPro"/>
</dbReference>
<keyword evidence="2" id="KW-0328">Glycosyltransferase</keyword>
<dbReference type="PANTHER" id="PTHR43398">
    <property type="entry name" value="DOLICHOL-PHOSPHATE MANNOSYLTRANSFERASE SUBUNIT 1"/>
    <property type="match status" value="1"/>
</dbReference>
<feature type="domain" description="Glycosyltransferase 2-like" evidence="5">
    <location>
        <begin position="33"/>
        <end position="75"/>
    </location>
</feature>
<dbReference type="SUPFAM" id="SSF53448">
    <property type="entry name" value="Nucleotide-diphospho-sugar transferases"/>
    <property type="match status" value="1"/>
</dbReference>
<dbReference type="GO" id="GO:0009247">
    <property type="term" value="P:glycolipid biosynthetic process"/>
    <property type="evidence" value="ECO:0007669"/>
    <property type="project" value="TreeGrafter"/>
</dbReference>
<dbReference type="Gene3D" id="3.90.550.10">
    <property type="entry name" value="Spore Coat Polysaccharide Biosynthesis Protein SpsA, Chain A"/>
    <property type="match status" value="1"/>
</dbReference>
<feature type="non-terminal residue" evidence="6">
    <location>
        <position position="75"/>
    </location>
</feature>
<feature type="region of interest" description="Disordered" evidence="4">
    <location>
        <begin position="1"/>
        <end position="21"/>
    </location>
</feature>
<dbReference type="InterPro" id="IPR039528">
    <property type="entry name" value="DPM1-like"/>
</dbReference>
<dbReference type="InterPro" id="IPR001173">
    <property type="entry name" value="Glyco_trans_2-like"/>
</dbReference>
<proteinExistence type="inferred from homology"/>
<protein>
    <recommendedName>
        <fullName evidence="5">Glycosyltransferase 2-like domain-containing protein</fullName>
    </recommendedName>
</protein>
<reference evidence="6" key="1">
    <citation type="submission" date="2020-02" db="EMBL/GenBank/DDBJ databases">
        <authorList>
            <person name="Meier V. D."/>
        </authorList>
    </citation>
    <scope>NUCLEOTIDE SEQUENCE</scope>
    <source>
        <strain evidence="6">AVDCRST_MAG88</strain>
    </source>
</reference>
<dbReference type="PANTHER" id="PTHR43398:SF1">
    <property type="entry name" value="DOLICHOL-PHOSPHATE MANNOSYLTRANSFERASE SUBUNIT 1"/>
    <property type="match status" value="1"/>
</dbReference>
<gene>
    <name evidence="6" type="ORF">AVDCRST_MAG88-3877</name>
</gene>
<evidence type="ECO:0000256" key="3">
    <source>
        <dbReference type="ARBA" id="ARBA00022679"/>
    </source>
</evidence>
<organism evidence="6">
    <name type="scientific">uncultured Thermomicrobiales bacterium</name>
    <dbReference type="NCBI Taxonomy" id="1645740"/>
    <lineage>
        <taxon>Bacteria</taxon>
        <taxon>Pseudomonadati</taxon>
        <taxon>Thermomicrobiota</taxon>
        <taxon>Thermomicrobia</taxon>
        <taxon>Thermomicrobiales</taxon>
        <taxon>environmental samples</taxon>
    </lineage>
</organism>
<evidence type="ECO:0000259" key="5">
    <source>
        <dbReference type="Pfam" id="PF00535"/>
    </source>
</evidence>
<evidence type="ECO:0000256" key="4">
    <source>
        <dbReference type="SAM" id="MobiDB-lite"/>
    </source>
</evidence>
<dbReference type="Pfam" id="PF00535">
    <property type="entry name" value="Glycos_transf_2"/>
    <property type="match status" value="1"/>
</dbReference>
<dbReference type="InterPro" id="IPR029044">
    <property type="entry name" value="Nucleotide-diphossugar_trans"/>
</dbReference>
<name>A0A6J4VPR4_9BACT</name>
<dbReference type="EMBL" id="CADCWM010000951">
    <property type="protein sequence ID" value="CAA9585513.1"/>
    <property type="molecule type" value="Genomic_DNA"/>
</dbReference>
<keyword evidence="3" id="KW-0808">Transferase</keyword>
<sequence>MREIELDRGGATGEAERDVGREATATVPKRFMVVLPTYNERENLPLMVEALHRLGLPGLEILVVDDNSPDGTGRI</sequence>
<evidence type="ECO:0000256" key="2">
    <source>
        <dbReference type="ARBA" id="ARBA00022676"/>
    </source>
</evidence>
<dbReference type="GO" id="GO:0016020">
    <property type="term" value="C:membrane"/>
    <property type="evidence" value="ECO:0007669"/>
    <property type="project" value="GOC"/>
</dbReference>